<evidence type="ECO:0000256" key="1">
    <source>
        <dbReference type="ARBA" id="ARBA00022441"/>
    </source>
</evidence>
<evidence type="ECO:0000256" key="2">
    <source>
        <dbReference type="ARBA" id="ARBA00022737"/>
    </source>
</evidence>
<evidence type="ECO:0008006" key="7">
    <source>
        <dbReference type="Google" id="ProtNLM"/>
    </source>
</evidence>
<dbReference type="STRING" id="91928.A0A0D2BK09"/>
<organism evidence="5 6">
    <name type="scientific">Exophiala spinifera</name>
    <dbReference type="NCBI Taxonomy" id="91928"/>
    <lineage>
        <taxon>Eukaryota</taxon>
        <taxon>Fungi</taxon>
        <taxon>Dikarya</taxon>
        <taxon>Ascomycota</taxon>
        <taxon>Pezizomycotina</taxon>
        <taxon>Eurotiomycetes</taxon>
        <taxon>Chaetothyriomycetidae</taxon>
        <taxon>Chaetothyriales</taxon>
        <taxon>Herpotrichiellaceae</taxon>
        <taxon>Exophiala</taxon>
    </lineage>
</organism>
<dbReference type="OrthoDB" id="10251809at2759"/>
<evidence type="ECO:0000256" key="3">
    <source>
        <dbReference type="SAM" id="MobiDB-lite"/>
    </source>
</evidence>
<dbReference type="EMBL" id="KN847493">
    <property type="protein sequence ID" value="KIW18915.1"/>
    <property type="molecule type" value="Genomic_DNA"/>
</dbReference>
<reference evidence="5 6" key="1">
    <citation type="submission" date="2015-01" db="EMBL/GenBank/DDBJ databases">
        <title>The Genome Sequence of Exophiala spinifera CBS89968.</title>
        <authorList>
            <consortium name="The Broad Institute Genomics Platform"/>
            <person name="Cuomo C."/>
            <person name="de Hoog S."/>
            <person name="Gorbushina A."/>
            <person name="Stielow B."/>
            <person name="Teixiera M."/>
            <person name="Abouelleil A."/>
            <person name="Chapman S.B."/>
            <person name="Priest M."/>
            <person name="Young S.K."/>
            <person name="Wortman J."/>
            <person name="Nusbaum C."/>
            <person name="Birren B."/>
        </authorList>
    </citation>
    <scope>NUCLEOTIDE SEQUENCE [LARGE SCALE GENOMIC DNA]</scope>
    <source>
        <strain evidence="5 6">CBS 89968</strain>
    </source>
</reference>
<keyword evidence="4" id="KW-0472">Membrane</keyword>
<protein>
    <recommendedName>
        <fullName evidence="7">Kelch repeat-containing protein</fullName>
    </recommendedName>
</protein>
<evidence type="ECO:0000313" key="6">
    <source>
        <dbReference type="Proteomes" id="UP000053328"/>
    </source>
</evidence>
<dbReference type="VEuPathDB" id="FungiDB:PV08_03204"/>
<feature type="compositionally biased region" description="Polar residues" evidence="3">
    <location>
        <begin position="336"/>
        <end position="346"/>
    </location>
</feature>
<gene>
    <name evidence="5" type="ORF">PV08_03204</name>
</gene>
<dbReference type="PANTHER" id="PTHR46093">
    <property type="entry name" value="ACYL-COA-BINDING DOMAIN-CONTAINING PROTEIN 5"/>
    <property type="match status" value="1"/>
</dbReference>
<keyword evidence="4" id="KW-0812">Transmembrane</keyword>
<feature type="region of interest" description="Disordered" evidence="3">
    <location>
        <begin position="777"/>
        <end position="841"/>
    </location>
</feature>
<sequence length="867" mass="91284">MDTEQGAEKRRVTRMTSHASRLSGQDSSVFGLSYSTTPALVPARESSSNEPRRRQSFVPASQNTAPCDDDIIAALEEEEPLPAVRRRNSAFLEVGLGGDDAIVDAKLSDTTTTTTRPRLQVRFRSTVDVFEPDPPLSTRDESFPPAPTARDKPPQMPFAFPTLSRLLFLALVAVLVTQSLHTTPILKADANPVGPRRDGLLARDTPRQDKRALPGANVKRDNSPTVVCKRWAGQSALVNGTLYYYGGRSTTSGDQTANEWNNDLVAIDLTKSWQISTPSISGLPIPSGPPAVSLGYLWNSYDALYLYGGEFSDSPAESPVPFSTWSYDVSSSSWTELSNPKTSAGDNSEPAGQPVQRAAEGAGVSVPNIGRGFYFGGHLDGYTTPGWSQSVARVYIKGLLEYTFPGYTNDAVSDSGTAGSSGIYRNITEGGVQDTSGFPERADGVLVYVPGYSKQGIIIGLAGGTNATFTQMNVIDVYDIAASKWYKQATSGPTPDIRVNPCAVAVSAADGTSTQVHMYGGQNLVPYGDQIQYDDMWILTVPSFTWIKVDTSDQATPGPRAGHTCNVWNAQMVVVGGYVGQDQGCDSPGVYVFNTSSLSWQNEYVALDSRDDLNRQESQRDDAAALQGSYGYAVPPAVQRVVGGNAVGAATVTQPAQTATQGPLMTGQPLTYSVTGAPGASGTSSPTSGGGSDGSGNGSDSSSGGGGGATNVGAIVAGVIAGLFAVLAAYLGFCVWLYRKQLRIYKNHSDMAQRQHLSGDPRYIGAGAGGSAAASEGVAAQKYTDKSQTDSRNSADNHSGDGSTTGARSTSARANQLNSNNPYRNVAGGAGSATAASSTEDLMAGQEPSFLGVVLNPRRSLRVVNRD</sequence>
<dbReference type="RefSeq" id="XP_016239131.1">
    <property type="nucleotide sequence ID" value="XM_016377561.1"/>
</dbReference>
<keyword evidence="4" id="KW-1133">Transmembrane helix</keyword>
<feature type="compositionally biased region" description="Polar residues" evidence="3">
    <location>
        <begin position="800"/>
        <end position="823"/>
    </location>
</feature>
<feature type="region of interest" description="Disordered" evidence="3">
    <location>
        <begin position="129"/>
        <end position="154"/>
    </location>
</feature>
<keyword evidence="6" id="KW-1185">Reference proteome</keyword>
<feature type="compositionally biased region" description="Basic and acidic residues" evidence="3">
    <location>
        <begin position="1"/>
        <end position="10"/>
    </location>
</feature>
<keyword evidence="1" id="KW-0880">Kelch repeat</keyword>
<dbReference type="HOGENOM" id="CLU_012508_0_0_1"/>
<dbReference type="PANTHER" id="PTHR46093:SF18">
    <property type="entry name" value="FIBRONECTIN TYPE-III DOMAIN-CONTAINING PROTEIN"/>
    <property type="match status" value="1"/>
</dbReference>
<dbReference type="InterPro" id="IPR015915">
    <property type="entry name" value="Kelch-typ_b-propeller"/>
</dbReference>
<keyword evidence="2" id="KW-0677">Repeat</keyword>
<dbReference type="GeneID" id="27330287"/>
<dbReference type="AlphaFoldDB" id="A0A0D2BK09"/>
<feature type="compositionally biased region" description="Basic and acidic residues" evidence="3">
    <location>
        <begin position="783"/>
        <end position="799"/>
    </location>
</feature>
<feature type="region of interest" description="Disordered" evidence="3">
    <location>
        <begin position="655"/>
        <end position="706"/>
    </location>
</feature>
<dbReference type="Proteomes" id="UP000053328">
    <property type="component" value="Unassembled WGS sequence"/>
</dbReference>
<dbReference type="Gene3D" id="2.120.10.80">
    <property type="entry name" value="Kelch-type beta propeller"/>
    <property type="match status" value="2"/>
</dbReference>
<dbReference type="SUPFAM" id="SSF117281">
    <property type="entry name" value="Kelch motif"/>
    <property type="match status" value="1"/>
</dbReference>
<feature type="region of interest" description="Disordered" evidence="3">
    <location>
        <begin position="1"/>
        <end position="65"/>
    </location>
</feature>
<feature type="compositionally biased region" description="Polar residues" evidence="3">
    <location>
        <begin position="14"/>
        <end position="38"/>
    </location>
</feature>
<feature type="region of interest" description="Disordered" evidence="3">
    <location>
        <begin position="336"/>
        <end position="361"/>
    </location>
</feature>
<feature type="compositionally biased region" description="Low complexity" evidence="3">
    <location>
        <begin position="673"/>
        <end position="687"/>
    </location>
</feature>
<feature type="transmembrane region" description="Helical" evidence="4">
    <location>
        <begin position="712"/>
        <end position="738"/>
    </location>
</feature>
<evidence type="ECO:0000313" key="5">
    <source>
        <dbReference type="EMBL" id="KIW18915.1"/>
    </source>
</evidence>
<dbReference type="Pfam" id="PF24681">
    <property type="entry name" value="Kelch_KLHDC2_KLHL20_DRC7"/>
    <property type="match status" value="1"/>
</dbReference>
<accession>A0A0D2BK09</accession>
<name>A0A0D2BK09_9EURO</name>
<evidence type="ECO:0000256" key="4">
    <source>
        <dbReference type="SAM" id="Phobius"/>
    </source>
</evidence>
<proteinExistence type="predicted"/>
<feature type="compositionally biased region" description="Gly residues" evidence="3">
    <location>
        <begin position="688"/>
        <end position="706"/>
    </location>
</feature>